<evidence type="ECO:0000313" key="12">
    <source>
        <dbReference type="Proteomes" id="UP000246744"/>
    </source>
</evidence>
<comment type="pathway">
    <text evidence="1">Pyrimidine metabolism; CTP biosynthesis via de novo pathway; CTP from UDP: step 2/2.</text>
</comment>
<dbReference type="UniPathway" id="UPA00159">
    <property type="reaction ID" value="UER00277"/>
</dbReference>
<evidence type="ECO:0000256" key="8">
    <source>
        <dbReference type="ARBA" id="ARBA00022975"/>
    </source>
</evidence>
<dbReference type="Gene3D" id="3.40.50.880">
    <property type="match status" value="2"/>
</dbReference>
<dbReference type="InterPro" id="IPR004468">
    <property type="entry name" value="CTP_synthase"/>
</dbReference>
<dbReference type="OrthoDB" id="3286005at2"/>
<keyword evidence="8" id="KW-0665">Pyrimidine biosynthesis</keyword>
<dbReference type="NCBIfam" id="NF004836">
    <property type="entry name" value="PRK06186.1"/>
    <property type="match status" value="1"/>
</dbReference>
<dbReference type="InterPro" id="IPR017926">
    <property type="entry name" value="GATASE"/>
</dbReference>
<evidence type="ECO:0000256" key="4">
    <source>
        <dbReference type="ARBA" id="ARBA00022598"/>
    </source>
</evidence>
<dbReference type="GO" id="GO:0019856">
    <property type="term" value="P:pyrimidine nucleobase biosynthetic process"/>
    <property type="evidence" value="ECO:0007669"/>
    <property type="project" value="TreeGrafter"/>
</dbReference>
<organism evidence="11 12">
    <name type="scientific">Mangrovibacter plantisponsor</name>
    <dbReference type="NCBI Taxonomy" id="451513"/>
    <lineage>
        <taxon>Bacteria</taxon>
        <taxon>Pseudomonadati</taxon>
        <taxon>Pseudomonadota</taxon>
        <taxon>Gammaproteobacteria</taxon>
        <taxon>Enterobacterales</taxon>
        <taxon>Enterobacteriaceae</taxon>
        <taxon>Mangrovibacter</taxon>
    </lineage>
</organism>
<keyword evidence="7 11" id="KW-0315">Glutamine amidotransferase</keyword>
<evidence type="ECO:0000256" key="6">
    <source>
        <dbReference type="ARBA" id="ARBA00022840"/>
    </source>
</evidence>
<comment type="caution">
    <text evidence="11">The sequence shown here is derived from an EMBL/GenBank/DDBJ whole genome shotgun (WGS) entry which is preliminary data.</text>
</comment>
<dbReference type="GO" id="GO:0005829">
    <property type="term" value="C:cytosol"/>
    <property type="evidence" value="ECO:0007669"/>
    <property type="project" value="TreeGrafter"/>
</dbReference>
<dbReference type="GO" id="GO:0003883">
    <property type="term" value="F:CTP synthase activity"/>
    <property type="evidence" value="ECO:0007669"/>
    <property type="project" value="UniProtKB-EC"/>
</dbReference>
<evidence type="ECO:0000259" key="10">
    <source>
        <dbReference type="Pfam" id="PF00117"/>
    </source>
</evidence>
<keyword evidence="4" id="KW-0436">Ligase</keyword>
<gene>
    <name evidence="11" type="ORF">DES37_112126</name>
</gene>
<keyword evidence="11" id="KW-0808">Transferase</keyword>
<evidence type="ECO:0000256" key="1">
    <source>
        <dbReference type="ARBA" id="ARBA00005171"/>
    </source>
</evidence>
<dbReference type="RefSeq" id="WP_036108455.1">
    <property type="nucleotide sequence ID" value="NZ_QGTS01000012.1"/>
</dbReference>
<dbReference type="SUPFAM" id="SSF52317">
    <property type="entry name" value="Class I glutamine amidotransferase-like"/>
    <property type="match status" value="1"/>
</dbReference>
<dbReference type="GO" id="GO:0042802">
    <property type="term" value="F:identical protein binding"/>
    <property type="evidence" value="ECO:0007669"/>
    <property type="project" value="TreeGrafter"/>
</dbReference>
<reference evidence="11 12" key="1">
    <citation type="submission" date="2018-05" db="EMBL/GenBank/DDBJ databases">
        <title>Genomic Encyclopedia of Type Strains, Phase IV (KMG-IV): sequencing the most valuable type-strain genomes for metagenomic binning, comparative biology and taxonomic classification.</title>
        <authorList>
            <person name="Goeker M."/>
        </authorList>
    </citation>
    <scope>NUCLEOTIDE SEQUENCE [LARGE SCALE GENOMIC DNA]</scope>
    <source>
        <strain evidence="11 12">DSM 19579</strain>
    </source>
</reference>
<evidence type="ECO:0000256" key="2">
    <source>
        <dbReference type="ARBA" id="ARBA00007533"/>
    </source>
</evidence>
<comment type="similarity">
    <text evidence="2">Belongs to the CTP synthase family.</text>
</comment>
<dbReference type="Proteomes" id="UP000246744">
    <property type="component" value="Unassembled WGS sequence"/>
</dbReference>
<keyword evidence="6" id="KW-0067">ATP-binding</keyword>
<evidence type="ECO:0000313" key="11">
    <source>
        <dbReference type="EMBL" id="PWW05862.1"/>
    </source>
</evidence>
<dbReference type="GO" id="GO:0016740">
    <property type="term" value="F:transferase activity"/>
    <property type="evidence" value="ECO:0007669"/>
    <property type="project" value="UniProtKB-KW"/>
</dbReference>
<evidence type="ECO:0000256" key="9">
    <source>
        <dbReference type="ARBA" id="ARBA00047781"/>
    </source>
</evidence>
<keyword evidence="5" id="KW-0547">Nucleotide-binding</keyword>
<comment type="catalytic activity">
    <reaction evidence="9">
        <text>UTP + L-glutamine + ATP + H2O = CTP + L-glutamate + ADP + phosphate + 2 H(+)</text>
        <dbReference type="Rhea" id="RHEA:26426"/>
        <dbReference type="ChEBI" id="CHEBI:15377"/>
        <dbReference type="ChEBI" id="CHEBI:15378"/>
        <dbReference type="ChEBI" id="CHEBI:29985"/>
        <dbReference type="ChEBI" id="CHEBI:30616"/>
        <dbReference type="ChEBI" id="CHEBI:37563"/>
        <dbReference type="ChEBI" id="CHEBI:43474"/>
        <dbReference type="ChEBI" id="CHEBI:46398"/>
        <dbReference type="ChEBI" id="CHEBI:58359"/>
        <dbReference type="ChEBI" id="CHEBI:456216"/>
        <dbReference type="EC" id="6.3.4.2"/>
    </reaction>
</comment>
<accession>A0A317PVU6</accession>
<evidence type="ECO:0000256" key="7">
    <source>
        <dbReference type="ARBA" id="ARBA00022962"/>
    </source>
</evidence>
<evidence type="ECO:0000256" key="3">
    <source>
        <dbReference type="ARBA" id="ARBA00012291"/>
    </source>
</evidence>
<sequence length="236" mass="25586">MTTSLPKSTLRIALVGDYNHESVVHDAIHLALDDAAAVLGVTADYDWLATEEINSGEDLVGYDAIWVVPGSPYKKAEGVLLAIRYAREQGVPFLGTCAGFQYVLIEYARNVMGMPNAAHAETGTGGDIIITPLSCPLAGTSEVVLLHPDTQIARAYGKSEITEHYNCHYSVSAEFIARLSGQDLVVTGTNREGEARVVELSSHPYFVATLFQHERSSLDKRPSPLVQGFLKAVRVI</sequence>
<dbReference type="EC" id="6.3.4.2" evidence="3"/>
<dbReference type="Pfam" id="PF00117">
    <property type="entry name" value="GATase"/>
    <property type="match status" value="1"/>
</dbReference>
<dbReference type="PANTHER" id="PTHR11550:SF0">
    <property type="entry name" value="CTP SYNTHASE-RELATED"/>
    <property type="match status" value="1"/>
</dbReference>
<protein>
    <recommendedName>
        <fullName evidence="3">CTP synthase (glutamine hydrolyzing)</fullName>
        <ecNumber evidence="3">6.3.4.2</ecNumber>
    </recommendedName>
</protein>
<proteinExistence type="inferred from homology"/>
<dbReference type="PANTHER" id="PTHR11550">
    <property type="entry name" value="CTP SYNTHASE"/>
    <property type="match status" value="1"/>
</dbReference>
<dbReference type="InterPro" id="IPR029062">
    <property type="entry name" value="Class_I_gatase-like"/>
</dbReference>
<feature type="domain" description="Glutamine amidotransferase" evidence="10">
    <location>
        <begin position="28"/>
        <end position="209"/>
    </location>
</feature>
<keyword evidence="12" id="KW-1185">Reference proteome</keyword>
<name>A0A317PVU6_9ENTR</name>
<dbReference type="EMBL" id="QGTS01000012">
    <property type="protein sequence ID" value="PWW05862.1"/>
    <property type="molecule type" value="Genomic_DNA"/>
</dbReference>
<dbReference type="AlphaFoldDB" id="A0A317PVU6"/>
<dbReference type="GO" id="GO:0005524">
    <property type="term" value="F:ATP binding"/>
    <property type="evidence" value="ECO:0007669"/>
    <property type="project" value="UniProtKB-KW"/>
</dbReference>
<dbReference type="PROSITE" id="PS51273">
    <property type="entry name" value="GATASE_TYPE_1"/>
    <property type="match status" value="1"/>
</dbReference>
<dbReference type="GO" id="GO:0044210">
    <property type="term" value="P:'de novo' CTP biosynthetic process"/>
    <property type="evidence" value="ECO:0007669"/>
    <property type="project" value="UniProtKB-UniPathway"/>
</dbReference>
<evidence type="ECO:0000256" key="5">
    <source>
        <dbReference type="ARBA" id="ARBA00022741"/>
    </source>
</evidence>